<keyword evidence="10 13" id="KW-0811">Translocation</keyword>
<keyword evidence="4 13" id="KW-0813">Transport</keyword>
<evidence type="ECO:0000256" key="7">
    <source>
        <dbReference type="ARBA" id="ARBA00022927"/>
    </source>
</evidence>
<dbReference type="InterPro" id="IPR050365">
    <property type="entry name" value="TIM50"/>
</dbReference>
<evidence type="ECO:0000256" key="10">
    <source>
        <dbReference type="ARBA" id="ARBA00023010"/>
    </source>
</evidence>
<keyword evidence="8 13" id="KW-0809">Transit peptide</keyword>
<dbReference type="InterPro" id="IPR023214">
    <property type="entry name" value="HAD_sf"/>
</dbReference>
<evidence type="ECO:0000256" key="2">
    <source>
        <dbReference type="ARBA" id="ARBA00004434"/>
    </source>
</evidence>
<dbReference type="Pfam" id="PF03031">
    <property type="entry name" value="NIF"/>
    <property type="match status" value="1"/>
</dbReference>
<comment type="function">
    <text evidence="1 13">Essential component of the TIM23 complex, a complex that mediates the translocation of transit peptide-containing proteins across the mitochondrial inner membrane.</text>
</comment>
<evidence type="ECO:0000256" key="1">
    <source>
        <dbReference type="ARBA" id="ARBA00002959"/>
    </source>
</evidence>
<comment type="subunit">
    <text evidence="13">Component of the TIM23 complex.</text>
</comment>
<evidence type="ECO:0000313" key="16">
    <source>
        <dbReference type="Proteomes" id="UP000095287"/>
    </source>
</evidence>
<reference evidence="17" key="1">
    <citation type="submission" date="2016-11" db="UniProtKB">
        <authorList>
            <consortium name="WormBaseParasite"/>
        </authorList>
    </citation>
    <scope>IDENTIFICATION</scope>
</reference>
<proteinExistence type="inferred from homology"/>
<keyword evidence="11 13" id="KW-0496">Mitochondrion</keyword>
<feature type="transmembrane region" description="Helical" evidence="13">
    <location>
        <begin position="167"/>
        <end position="189"/>
    </location>
</feature>
<keyword evidence="12 13" id="KW-0472">Membrane</keyword>
<evidence type="ECO:0000256" key="9">
    <source>
        <dbReference type="ARBA" id="ARBA00022989"/>
    </source>
</evidence>
<dbReference type="Proteomes" id="UP000095287">
    <property type="component" value="Unplaced"/>
</dbReference>
<evidence type="ECO:0000256" key="4">
    <source>
        <dbReference type="ARBA" id="ARBA00022448"/>
    </source>
</evidence>
<dbReference type="WBParaSite" id="L893_g25769.t1">
    <property type="protein sequence ID" value="L893_g25769.t1"/>
    <property type="gene ID" value="L893_g25769"/>
</dbReference>
<keyword evidence="7 13" id="KW-0653">Protein transport</keyword>
<comment type="similarity">
    <text evidence="3 13">Belongs to the TIM50 family.</text>
</comment>
<organism evidence="16 17">
    <name type="scientific">Steinernema glaseri</name>
    <dbReference type="NCBI Taxonomy" id="37863"/>
    <lineage>
        <taxon>Eukaryota</taxon>
        <taxon>Metazoa</taxon>
        <taxon>Ecdysozoa</taxon>
        <taxon>Nematoda</taxon>
        <taxon>Chromadorea</taxon>
        <taxon>Rhabditida</taxon>
        <taxon>Tylenchina</taxon>
        <taxon>Panagrolaimomorpha</taxon>
        <taxon>Strongyloidoidea</taxon>
        <taxon>Steinernematidae</taxon>
        <taxon>Steinernema</taxon>
    </lineage>
</organism>
<dbReference type="GO" id="GO:0015031">
    <property type="term" value="P:protein transport"/>
    <property type="evidence" value="ECO:0007669"/>
    <property type="project" value="UniProtKB-KW"/>
</dbReference>
<evidence type="ECO:0000256" key="6">
    <source>
        <dbReference type="ARBA" id="ARBA00022792"/>
    </source>
</evidence>
<evidence type="ECO:0000256" key="12">
    <source>
        <dbReference type="ARBA" id="ARBA00023136"/>
    </source>
</evidence>
<evidence type="ECO:0000256" key="11">
    <source>
        <dbReference type="ARBA" id="ARBA00023128"/>
    </source>
</evidence>
<dbReference type="GO" id="GO:0005744">
    <property type="term" value="C:TIM23 mitochondrial import inner membrane translocase complex"/>
    <property type="evidence" value="ECO:0007669"/>
    <property type="project" value="UniProtKB-UniRule"/>
</dbReference>
<dbReference type="AlphaFoldDB" id="A0A1I7ZEY8"/>
<dbReference type="InterPro" id="IPR004274">
    <property type="entry name" value="FCP1_dom"/>
</dbReference>
<feature type="region of interest" description="Disordered" evidence="14">
    <location>
        <begin position="423"/>
        <end position="452"/>
    </location>
</feature>
<name>A0A1I7ZEY8_9BILA</name>
<evidence type="ECO:0000256" key="14">
    <source>
        <dbReference type="SAM" id="MobiDB-lite"/>
    </source>
</evidence>
<evidence type="ECO:0000259" key="15">
    <source>
        <dbReference type="PROSITE" id="PS50969"/>
    </source>
</evidence>
<keyword evidence="16" id="KW-1185">Reference proteome</keyword>
<dbReference type="PROSITE" id="PS50969">
    <property type="entry name" value="FCP1"/>
    <property type="match status" value="1"/>
</dbReference>
<evidence type="ECO:0000256" key="3">
    <source>
        <dbReference type="ARBA" id="ARBA00006344"/>
    </source>
</evidence>
<feature type="domain" description="FCP1 homology" evidence="15">
    <location>
        <begin position="243"/>
        <end position="387"/>
    </location>
</feature>
<evidence type="ECO:0000256" key="5">
    <source>
        <dbReference type="ARBA" id="ARBA00022692"/>
    </source>
</evidence>
<evidence type="ECO:0000313" key="17">
    <source>
        <dbReference type="WBParaSite" id="L893_g25769.t1"/>
    </source>
</evidence>
<dbReference type="Gene3D" id="3.40.50.1000">
    <property type="entry name" value="HAD superfamily/HAD-like"/>
    <property type="match status" value="1"/>
</dbReference>
<dbReference type="InterPro" id="IPR036412">
    <property type="entry name" value="HAD-like_sf"/>
</dbReference>
<keyword evidence="6" id="KW-0999">Mitochondrion inner membrane</keyword>
<dbReference type="SMART" id="SM00577">
    <property type="entry name" value="CPDc"/>
    <property type="match status" value="1"/>
</dbReference>
<accession>A0A1I7ZEY8</accession>
<comment type="subcellular location">
    <subcellularLocation>
        <location evidence="2 13">Mitochondrion inner membrane</location>
        <topology evidence="2 13">Single-pass membrane protein</topology>
    </subcellularLocation>
</comment>
<dbReference type="FunFam" id="3.40.50.1000:FF:000019">
    <property type="entry name" value="Mitochondrial import inner membrane translocase subunit TIM50"/>
    <property type="match status" value="1"/>
</dbReference>
<sequence>MATTRFIHFSTATSSRLLFQQRVGALSRSCRLFASGSDERPKGFFSAVHGDRVVQSPFDNPRRMNATTVKIEKPSESVPPAQKEVEAESVAQPIKETVREPVVDSTPYVEEAKSEPIAAAATYAAAASSAAENQGITRKLSERFGLHIDENLSEDEKKRQKATRNTMLGAFFVFGGSLSGFIWFCLHYGRAQRDEAGNIIEDEFSGSYFAPFYRVMKAYHEWRDYVVEPSRKLLLPDPLPAPYLQPKYTLVIEMKNVLVNPEWSYKDGHRFKKRPALDYFLDIVGYPNFEVVIYTSESGMTADPVMHSVDPKQRIMYKLYRDCTKYMKGHHVKDLSRLNRDLSKVIYIDFDPQSFQLNPENVLRVPKWEGDMNDTSLVDLAELLKTIHLSDVEDVRPTLQYYSQFDDPAKEFRNRALYVAQQEQKRKEESTGQNQGFMSKYSGWIPGRRHRV</sequence>
<protein>
    <recommendedName>
        <fullName evidence="13">Mitochondrial import inner membrane translocase subunit TIM50</fullName>
    </recommendedName>
</protein>
<keyword evidence="5 13" id="KW-0812">Transmembrane</keyword>
<dbReference type="PANTHER" id="PTHR12210">
    <property type="entry name" value="DULLARD PROTEIN PHOSPHATASE"/>
    <property type="match status" value="1"/>
</dbReference>
<evidence type="ECO:0000256" key="13">
    <source>
        <dbReference type="RuleBase" id="RU365079"/>
    </source>
</evidence>
<dbReference type="SUPFAM" id="SSF56784">
    <property type="entry name" value="HAD-like"/>
    <property type="match status" value="1"/>
</dbReference>
<dbReference type="CDD" id="cd07521">
    <property type="entry name" value="HAD_FCP1-like"/>
    <property type="match status" value="1"/>
</dbReference>
<keyword evidence="9 13" id="KW-1133">Transmembrane helix</keyword>
<evidence type="ECO:0000256" key="8">
    <source>
        <dbReference type="ARBA" id="ARBA00022946"/>
    </source>
</evidence>